<accession>Q2GEX4</accession>
<dbReference type="Proteomes" id="UP000001942">
    <property type="component" value="Chromosome"/>
</dbReference>
<feature type="region of interest" description="Disordered" evidence="1">
    <location>
        <begin position="1"/>
        <end position="25"/>
    </location>
</feature>
<protein>
    <submittedName>
        <fullName evidence="2">Uncharacterized protein</fullName>
    </submittedName>
</protein>
<sequence length="72" mass="7916">MSSGLSRDEFGSKEVNVLDAVEDPGEGRGEWKKILENTDSCVPANMTQIIADPDCSDEVRRRYLVKASLSAK</sequence>
<dbReference type="EMBL" id="CP000237">
    <property type="protein sequence ID" value="ABD45841.1"/>
    <property type="molecule type" value="Genomic_DNA"/>
</dbReference>
<dbReference type="STRING" id="222891.NSE_0071"/>
<organism evidence="2 3">
    <name type="scientific">Ehrlichia sennetsu (strain ATCC VR-367 / Miyayama)</name>
    <name type="common">Neorickettsia sennetsu</name>
    <dbReference type="NCBI Taxonomy" id="222891"/>
    <lineage>
        <taxon>Bacteria</taxon>
        <taxon>Pseudomonadati</taxon>
        <taxon>Pseudomonadota</taxon>
        <taxon>Alphaproteobacteria</taxon>
        <taxon>Rickettsiales</taxon>
        <taxon>Anaplasmataceae</taxon>
        <taxon>Ehrlichia</taxon>
    </lineage>
</organism>
<dbReference type="KEGG" id="nse:NSE_0071"/>
<proteinExistence type="predicted"/>
<evidence type="ECO:0000313" key="3">
    <source>
        <dbReference type="Proteomes" id="UP000001942"/>
    </source>
</evidence>
<evidence type="ECO:0000313" key="2">
    <source>
        <dbReference type="EMBL" id="ABD45841.1"/>
    </source>
</evidence>
<feature type="compositionally biased region" description="Basic and acidic residues" evidence="1">
    <location>
        <begin position="1"/>
        <end position="12"/>
    </location>
</feature>
<name>Q2GEX4_EHRS3</name>
<gene>
    <name evidence="2" type="ordered locus">NSE_0071</name>
</gene>
<dbReference type="HOGENOM" id="CLU_2718225_0_0_5"/>
<keyword evidence="3" id="KW-1185">Reference proteome</keyword>
<reference evidence="2 3" key="1">
    <citation type="journal article" date="2006" name="PLoS Genet.">
        <title>Comparative genomics of emerging human ehrlichiosis agents.</title>
        <authorList>
            <person name="Dunning Hotopp J.C."/>
            <person name="Lin M."/>
            <person name="Madupu R."/>
            <person name="Crabtree J."/>
            <person name="Angiuoli S.V."/>
            <person name="Eisen J.A."/>
            <person name="Seshadri R."/>
            <person name="Ren Q."/>
            <person name="Wu M."/>
            <person name="Utterback T.R."/>
            <person name="Smith S."/>
            <person name="Lewis M."/>
            <person name="Khouri H."/>
            <person name="Zhang C."/>
            <person name="Niu H."/>
            <person name="Lin Q."/>
            <person name="Ohashi N."/>
            <person name="Zhi N."/>
            <person name="Nelson W."/>
            <person name="Brinkac L.M."/>
            <person name="Dodson R.J."/>
            <person name="Rosovitz M.J."/>
            <person name="Sundaram J."/>
            <person name="Daugherty S.C."/>
            <person name="Davidsen T."/>
            <person name="Durkin A.S."/>
            <person name="Gwinn M."/>
            <person name="Haft D.H."/>
            <person name="Selengut J.D."/>
            <person name="Sullivan S.A."/>
            <person name="Zafar N."/>
            <person name="Zhou L."/>
            <person name="Benahmed F."/>
            <person name="Forberger H."/>
            <person name="Halpin R."/>
            <person name="Mulligan S."/>
            <person name="Robinson J."/>
            <person name="White O."/>
            <person name="Rikihisa Y."/>
            <person name="Tettelin H."/>
        </authorList>
    </citation>
    <scope>NUCLEOTIDE SEQUENCE [LARGE SCALE GENOMIC DNA]</scope>
    <source>
        <strain evidence="3">ATCC VR-367 / Miyayama</strain>
    </source>
</reference>
<dbReference type="AlphaFoldDB" id="Q2GEX4"/>
<evidence type="ECO:0000256" key="1">
    <source>
        <dbReference type="SAM" id="MobiDB-lite"/>
    </source>
</evidence>